<dbReference type="Pfam" id="PF03279">
    <property type="entry name" value="Lip_A_acyltrans"/>
    <property type="match status" value="1"/>
</dbReference>
<dbReference type="RefSeq" id="WP_192028760.1">
    <property type="nucleotide sequence ID" value="NZ_JACYTR010000009.1"/>
</dbReference>
<dbReference type="CDD" id="cd07984">
    <property type="entry name" value="LPLAT_LABLAT-like"/>
    <property type="match status" value="1"/>
</dbReference>
<proteinExistence type="predicted"/>
<keyword evidence="6 7" id="KW-0012">Acyltransferase</keyword>
<dbReference type="GO" id="GO:0005886">
    <property type="term" value="C:plasma membrane"/>
    <property type="evidence" value="ECO:0007669"/>
    <property type="project" value="UniProtKB-SubCell"/>
</dbReference>
<dbReference type="Proteomes" id="UP000613768">
    <property type="component" value="Unassembled WGS sequence"/>
</dbReference>
<dbReference type="EMBL" id="JACYTR010000009">
    <property type="protein sequence ID" value="MBD8525408.1"/>
    <property type="molecule type" value="Genomic_DNA"/>
</dbReference>
<dbReference type="InterPro" id="IPR014548">
    <property type="entry name" value="Ac_Trasf"/>
</dbReference>
<comment type="subcellular location">
    <subcellularLocation>
        <location evidence="1">Cell inner membrane</location>
    </subcellularLocation>
</comment>
<evidence type="ECO:0000256" key="2">
    <source>
        <dbReference type="ARBA" id="ARBA00022475"/>
    </source>
</evidence>
<keyword evidence="3" id="KW-0997">Cell inner membrane</keyword>
<accession>A0AAW3ZH32</accession>
<evidence type="ECO:0000256" key="4">
    <source>
        <dbReference type="ARBA" id="ARBA00022679"/>
    </source>
</evidence>
<dbReference type="PANTHER" id="PTHR30606">
    <property type="entry name" value="LIPID A BIOSYNTHESIS LAUROYL ACYLTRANSFERASE"/>
    <property type="match status" value="1"/>
</dbReference>
<evidence type="ECO:0000313" key="8">
    <source>
        <dbReference type="Proteomes" id="UP000613768"/>
    </source>
</evidence>
<keyword evidence="8" id="KW-1185">Reference proteome</keyword>
<dbReference type="GO" id="GO:0016746">
    <property type="term" value="F:acyltransferase activity"/>
    <property type="evidence" value="ECO:0007669"/>
    <property type="project" value="UniProtKB-KW"/>
</dbReference>
<organism evidence="7 8">
    <name type="scientific">Pseudomarimonas arenosa</name>
    <dbReference type="NCBI Taxonomy" id="2774145"/>
    <lineage>
        <taxon>Bacteria</taxon>
        <taxon>Pseudomonadati</taxon>
        <taxon>Pseudomonadota</taxon>
        <taxon>Gammaproteobacteria</taxon>
        <taxon>Lysobacterales</taxon>
        <taxon>Lysobacteraceae</taxon>
        <taxon>Pseudomarimonas</taxon>
    </lineage>
</organism>
<keyword evidence="4" id="KW-0808">Transferase</keyword>
<name>A0AAW3ZH32_9GAMM</name>
<keyword evidence="5" id="KW-0472">Membrane</keyword>
<keyword evidence="2" id="KW-1003">Cell membrane</keyword>
<dbReference type="GO" id="GO:0009247">
    <property type="term" value="P:glycolipid biosynthetic process"/>
    <property type="evidence" value="ECO:0007669"/>
    <property type="project" value="UniProtKB-ARBA"/>
</dbReference>
<evidence type="ECO:0000256" key="1">
    <source>
        <dbReference type="ARBA" id="ARBA00004533"/>
    </source>
</evidence>
<evidence type="ECO:0000313" key="7">
    <source>
        <dbReference type="EMBL" id="MBD8525408.1"/>
    </source>
</evidence>
<dbReference type="PANTHER" id="PTHR30606:SF9">
    <property type="entry name" value="LIPID A BIOSYNTHESIS LAUROYLTRANSFERASE"/>
    <property type="match status" value="1"/>
</dbReference>
<evidence type="ECO:0000256" key="6">
    <source>
        <dbReference type="ARBA" id="ARBA00023315"/>
    </source>
</evidence>
<protein>
    <submittedName>
        <fullName evidence="7">Acyltransferase</fullName>
    </submittedName>
</protein>
<dbReference type="PIRSF" id="PIRSF028561">
    <property type="entry name" value="Ac_Trasf"/>
    <property type="match status" value="1"/>
</dbReference>
<dbReference type="InterPro" id="IPR004960">
    <property type="entry name" value="LipA_acyltrans"/>
</dbReference>
<sequence>MAAEWKQRPEGGGRFALWLIRSIAQFGGRMIARLCLFPITLYFFLVRGPERRASRAFLRRVYGRPASAWQVARHIHSFASTILDRVFMLSGQFGRFDIRVHGREQLNAAIAQRRGVLLFGSHHGSFEALRVLSRERNDVTVRVVMDPGQNAAITQLLNELCPEIAATVIDARQDGAQIALAIGAAAEQGALIGLLVDRARAGEPMQRVPFLGEPAPFPSAPWLIAAALKIPVLLCFGLYRGGRRYDLYFEMFDAEIQVPRRERASALLALQARYAERLEHYVRLAPLNWFNFYDFWQTQSVSQSDRSAADPAAVDVGHGSGRA</sequence>
<gene>
    <name evidence="7" type="ORF">IFO71_06600</name>
</gene>
<dbReference type="AlphaFoldDB" id="A0AAW3ZH32"/>
<evidence type="ECO:0000256" key="3">
    <source>
        <dbReference type="ARBA" id="ARBA00022519"/>
    </source>
</evidence>
<evidence type="ECO:0000256" key="5">
    <source>
        <dbReference type="ARBA" id="ARBA00023136"/>
    </source>
</evidence>
<comment type="caution">
    <text evidence="7">The sequence shown here is derived from an EMBL/GenBank/DDBJ whole genome shotgun (WGS) entry which is preliminary data.</text>
</comment>
<reference evidence="7 8" key="1">
    <citation type="submission" date="2020-09" db="EMBL/GenBank/DDBJ databases">
        <title>Pseudoxanthomonas sp. CAU 1598 isolated from sand of Yaerae Beach.</title>
        <authorList>
            <person name="Kim W."/>
        </authorList>
    </citation>
    <scope>NUCLEOTIDE SEQUENCE [LARGE SCALE GENOMIC DNA]</scope>
    <source>
        <strain evidence="7 8">CAU 1598</strain>
    </source>
</reference>